<feature type="chain" id="PRO_5047160527" evidence="1">
    <location>
        <begin position="23"/>
        <end position="132"/>
    </location>
</feature>
<protein>
    <submittedName>
        <fullName evidence="2">TPR and ankyrin repeat-containing protein 1</fullName>
    </submittedName>
</protein>
<keyword evidence="1" id="KW-0732">Signal</keyword>
<dbReference type="EMBL" id="CAXAMM010009835">
    <property type="protein sequence ID" value="CAK9021494.1"/>
    <property type="molecule type" value="Genomic_DNA"/>
</dbReference>
<gene>
    <name evidence="2" type="ORF">SCF082_LOCUS15373</name>
</gene>
<evidence type="ECO:0000313" key="2">
    <source>
        <dbReference type="EMBL" id="CAK9021494.1"/>
    </source>
</evidence>
<dbReference type="Proteomes" id="UP001642464">
    <property type="component" value="Unassembled WGS sequence"/>
</dbReference>
<feature type="non-terminal residue" evidence="2">
    <location>
        <position position="1"/>
    </location>
</feature>
<reference evidence="2 3" key="1">
    <citation type="submission" date="2024-02" db="EMBL/GenBank/DDBJ databases">
        <authorList>
            <person name="Chen Y."/>
            <person name="Shah S."/>
            <person name="Dougan E. K."/>
            <person name="Thang M."/>
            <person name="Chan C."/>
        </authorList>
    </citation>
    <scope>NUCLEOTIDE SEQUENCE [LARGE SCALE GENOMIC DNA]</scope>
</reference>
<evidence type="ECO:0000256" key="1">
    <source>
        <dbReference type="SAM" id="SignalP"/>
    </source>
</evidence>
<organism evidence="2 3">
    <name type="scientific">Durusdinium trenchii</name>
    <dbReference type="NCBI Taxonomy" id="1381693"/>
    <lineage>
        <taxon>Eukaryota</taxon>
        <taxon>Sar</taxon>
        <taxon>Alveolata</taxon>
        <taxon>Dinophyceae</taxon>
        <taxon>Suessiales</taxon>
        <taxon>Symbiodiniaceae</taxon>
        <taxon>Durusdinium</taxon>
    </lineage>
</organism>
<name>A0ABP0K3Y2_9DINO</name>
<accession>A0ABP0K3Y2</accession>
<sequence length="132" mass="14662">AATLTIGEFLLALLHHWRVTNAEDSRTTLAHVLDMCITKMESGYGQYGRGSMAASAEIHSARAPLDRSLKEAVLFKVMLGKCKTMEDALEESGVSRHAAMTVHQDHLACYLRRLSIEFEGAQYFQAGKRFMG</sequence>
<proteinExistence type="predicted"/>
<keyword evidence="3" id="KW-1185">Reference proteome</keyword>
<comment type="caution">
    <text evidence="2">The sequence shown here is derived from an EMBL/GenBank/DDBJ whole genome shotgun (WGS) entry which is preliminary data.</text>
</comment>
<feature type="signal peptide" evidence="1">
    <location>
        <begin position="1"/>
        <end position="22"/>
    </location>
</feature>
<evidence type="ECO:0000313" key="3">
    <source>
        <dbReference type="Proteomes" id="UP001642464"/>
    </source>
</evidence>